<keyword evidence="3" id="KW-1185">Reference proteome</keyword>
<evidence type="ECO:0000313" key="3">
    <source>
        <dbReference type="Proteomes" id="UP000294739"/>
    </source>
</evidence>
<keyword evidence="1" id="KW-1133">Transmembrane helix</keyword>
<evidence type="ECO:0000256" key="1">
    <source>
        <dbReference type="SAM" id="Phobius"/>
    </source>
</evidence>
<keyword evidence="1" id="KW-0472">Membrane</keyword>
<dbReference type="EMBL" id="SMKZ01000058">
    <property type="protein sequence ID" value="TDD99948.1"/>
    <property type="molecule type" value="Genomic_DNA"/>
</dbReference>
<name>A0A4R5CI87_9ACTN</name>
<protein>
    <recommendedName>
        <fullName evidence="4">DUF1440 domain-containing protein</fullName>
    </recommendedName>
</protein>
<organism evidence="2 3">
    <name type="scientific">Jiangella asiatica</name>
    <dbReference type="NCBI Taxonomy" id="2530372"/>
    <lineage>
        <taxon>Bacteria</taxon>
        <taxon>Bacillati</taxon>
        <taxon>Actinomycetota</taxon>
        <taxon>Actinomycetes</taxon>
        <taxon>Jiangellales</taxon>
        <taxon>Jiangellaceae</taxon>
        <taxon>Jiangella</taxon>
    </lineage>
</organism>
<accession>A0A4R5CI87</accession>
<dbReference type="Proteomes" id="UP000294739">
    <property type="component" value="Unassembled WGS sequence"/>
</dbReference>
<keyword evidence="1" id="KW-0812">Transmembrane</keyword>
<evidence type="ECO:0008006" key="4">
    <source>
        <dbReference type="Google" id="ProtNLM"/>
    </source>
</evidence>
<dbReference type="InParanoid" id="A0A4R5CI87"/>
<evidence type="ECO:0000313" key="2">
    <source>
        <dbReference type="EMBL" id="TDD99948.1"/>
    </source>
</evidence>
<dbReference type="OrthoDB" id="4569917at2"/>
<gene>
    <name evidence="2" type="ORF">E1269_27105</name>
</gene>
<proteinExistence type="predicted"/>
<comment type="caution">
    <text evidence="2">The sequence shown here is derived from an EMBL/GenBank/DDBJ whole genome shotgun (WGS) entry which is preliminary data.</text>
</comment>
<feature type="transmembrane region" description="Helical" evidence="1">
    <location>
        <begin position="69"/>
        <end position="87"/>
    </location>
</feature>
<reference evidence="2 3" key="1">
    <citation type="submission" date="2019-03" db="EMBL/GenBank/DDBJ databases">
        <title>Draft genome sequences of novel Actinobacteria.</title>
        <authorList>
            <person name="Sahin N."/>
            <person name="Ay H."/>
            <person name="Saygin H."/>
        </authorList>
    </citation>
    <scope>NUCLEOTIDE SEQUENCE [LARGE SCALE GENOMIC DNA]</scope>
    <source>
        <strain evidence="2 3">5K138</strain>
    </source>
</reference>
<sequence length="158" mass="16424">MTPHLVHGALAGAAGTTALNATTYLDMIARGRPSSSTPHDTVKRIAELIGVSSAGDEAKREARLSGMGALLGVAVGVGTGAVLGVAQAGKWTRSPRATLSAWVLATLAGNAPMIGLRVTDPRRWRALDWAADVVPHAAYAVVVSLALERLDDRSHRKT</sequence>
<dbReference type="AlphaFoldDB" id="A0A4R5CI87"/>